<keyword evidence="6" id="KW-0833">Ubl conjugation pathway</keyword>
<evidence type="ECO:0000256" key="5">
    <source>
        <dbReference type="ARBA" id="ARBA00022670"/>
    </source>
</evidence>
<name>A0A3D8SPM7_9HELO</name>
<evidence type="ECO:0000256" key="3">
    <source>
        <dbReference type="ARBA" id="ARBA00009085"/>
    </source>
</evidence>
<dbReference type="Gene3D" id="3.10.20.90">
    <property type="entry name" value="Phosphatidylinositol 3-kinase Catalytic Subunit, Chain A, domain 1"/>
    <property type="match status" value="2"/>
</dbReference>
<feature type="compositionally biased region" description="Polar residues" evidence="10">
    <location>
        <begin position="835"/>
        <end position="853"/>
    </location>
</feature>
<accession>A0A3D8SPM7</accession>
<evidence type="ECO:0000259" key="11">
    <source>
        <dbReference type="PROSITE" id="PS50144"/>
    </source>
</evidence>
<dbReference type="InterPro" id="IPR050164">
    <property type="entry name" value="Peptidase_C19"/>
</dbReference>
<keyword evidence="8" id="KW-0788">Thiol protease</keyword>
<dbReference type="AlphaFoldDB" id="A0A3D8SPM7"/>
<dbReference type="InterPro" id="IPR028889">
    <property type="entry name" value="USP"/>
</dbReference>
<evidence type="ECO:0000256" key="2">
    <source>
        <dbReference type="ARBA" id="ARBA00004123"/>
    </source>
</evidence>
<dbReference type="PANTHER" id="PTHR24006">
    <property type="entry name" value="UBIQUITIN CARBOXYL-TERMINAL HYDROLASE"/>
    <property type="match status" value="1"/>
</dbReference>
<dbReference type="InterPro" id="IPR038765">
    <property type="entry name" value="Papain-like_cys_pep_sf"/>
</dbReference>
<comment type="catalytic activity">
    <reaction evidence="1">
        <text>Thiol-dependent hydrolysis of ester, thioester, amide, peptide and isopeptide bonds formed by the C-terminal Gly of ubiquitin (a 76-residue protein attached to proteins as an intracellular targeting signal).</text>
        <dbReference type="EC" id="3.4.19.12"/>
    </reaction>
</comment>
<dbReference type="GO" id="GO:0006508">
    <property type="term" value="P:proteolysis"/>
    <property type="evidence" value="ECO:0007669"/>
    <property type="project" value="UniProtKB-KW"/>
</dbReference>
<dbReference type="InterPro" id="IPR018200">
    <property type="entry name" value="USP_CS"/>
</dbReference>
<evidence type="ECO:0000256" key="10">
    <source>
        <dbReference type="SAM" id="MobiDB-lite"/>
    </source>
</evidence>
<dbReference type="Proteomes" id="UP000256645">
    <property type="component" value="Unassembled WGS sequence"/>
</dbReference>
<dbReference type="PROSITE" id="PS50144">
    <property type="entry name" value="MATH"/>
    <property type="match status" value="1"/>
</dbReference>
<dbReference type="GO" id="GO:0005634">
    <property type="term" value="C:nucleus"/>
    <property type="evidence" value="ECO:0007669"/>
    <property type="project" value="UniProtKB-SubCell"/>
</dbReference>
<dbReference type="GO" id="GO:0031647">
    <property type="term" value="P:regulation of protein stability"/>
    <property type="evidence" value="ECO:0007669"/>
    <property type="project" value="TreeGrafter"/>
</dbReference>
<protein>
    <recommendedName>
        <fullName evidence="4">ubiquitinyl hydrolase 1</fullName>
        <ecNumber evidence="4">3.4.19.12</ecNumber>
    </recommendedName>
</protein>
<dbReference type="GO" id="GO:0140492">
    <property type="term" value="F:metal-dependent deubiquitinase activity"/>
    <property type="evidence" value="ECO:0007669"/>
    <property type="project" value="UniProtKB-ARBA"/>
</dbReference>
<organism evidence="13 14">
    <name type="scientific">Coleophoma cylindrospora</name>
    <dbReference type="NCBI Taxonomy" id="1849047"/>
    <lineage>
        <taxon>Eukaryota</taxon>
        <taxon>Fungi</taxon>
        <taxon>Dikarya</taxon>
        <taxon>Ascomycota</taxon>
        <taxon>Pezizomycotina</taxon>
        <taxon>Leotiomycetes</taxon>
        <taxon>Helotiales</taxon>
        <taxon>Dermateaceae</taxon>
        <taxon>Coleophoma</taxon>
    </lineage>
</organism>
<keyword evidence="5" id="KW-0645">Protease</keyword>
<dbReference type="PROSITE" id="PS00972">
    <property type="entry name" value="USP_1"/>
    <property type="match status" value="1"/>
</dbReference>
<keyword evidence="7" id="KW-0378">Hydrolase</keyword>
<evidence type="ECO:0000313" key="14">
    <source>
        <dbReference type="Proteomes" id="UP000256645"/>
    </source>
</evidence>
<dbReference type="EMBL" id="PDLM01000001">
    <property type="protein sequence ID" value="RDW88256.1"/>
    <property type="molecule type" value="Genomic_DNA"/>
</dbReference>
<dbReference type="FunFam" id="2.60.210.10:FF:000011">
    <property type="entry name" value="Ubiquitin carboxyl-terminal hydrolase 7"/>
    <property type="match status" value="1"/>
</dbReference>
<dbReference type="Gene3D" id="3.90.70.10">
    <property type="entry name" value="Cysteine proteinases"/>
    <property type="match status" value="1"/>
</dbReference>
<dbReference type="Pfam" id="PF12436">
    <property type="entry name" value="USP7_ICP0_bdg"/>
    <property type="match status" value="1"/>
</dbReference>
<comment type="caution">
    <text evidence="13">The sequence shown here is derived from an EMBL/GenBank/DDBJ whole genome shotgun (WGS) entry which is preliminary data.</text>
</comment>
<dbReference type="PROSITE" id="PS50235">
    <property type="entry name" value="USP_3"/>
    <property type="match status" value="1"/>
</dbReference>
<dbReference type="Pfam" id="PF14533">
    <property type="entry name" value="USP7_C2"/>
    <property type="match status" value="1"/>
</dbReference>
<dbReference type="GO" id="GO:0016579">
    <property type="term" value="P:protein deubiquitination"/>
    <property type="evidence" value="ECO:0007669"/>
    <property type="project" value="InterPro"/>
</dbReference>
<dbReference type="GO" id="GO:0005829">
    <property type="term" value="C:cytosol"/>
    <property type="evidence" value="ECO:0007669"/>
    <property type="project" value="TreeGrafter"/>
</dbReference>
<dbReference type="SMART" id="SM00061">
    <property type="entry name" value="MATH"/>
    <property type="match status" value="1"/>
</dbReference>
<comment type="similarity">
    <text evidence="3">Belongs to the peptidase C19 family.</text>
</comment>
<dbReference type="CDD" id="cd02659">
    <property type="entry name" value="peptidase_C19C"/>
    <property type="match status" value="1"/>
</dbReference>
<dbReference type="GO" id="GO:0004843">
    <property type="term" value="F:cysteine-type deubiquitinase activity"/>
    <property type="evidence" value="ECO:0007669"/>
    <property type="project" value="UniProtKB-EC"/>
</dbReference>
<dbReference type="InterPro" id="IPR001394">
    <property type="entry name" value="Peptidase_C19_UCH"/>
</dbReference>
<evidence type="ECO:0000256" key="6">
    <source>
        <dbReference type="ARBA" id="ARBA00022786"/>
    </source>
</evidence>
<keyword evidence="9" id="KW-0539">Nucleus</keyword>
<dbReference type="PANTHER" id="PTHR24006:SF644">
    <property type="entry name" value="UBIQUITIN CARBOXYL-TERMINAL HYDROLASE 7"/>
    <property type="match status" value="1"/>
</dbReference>
<dbReference type="Gene3D" id="2.60.210.10">
    <property type="entry name" value="Apoptosis, Tumor Necrosis Factor Receptor Associated Protein 2, Chain A"/>
    <property type="match status" value="1"/>
</dbReference>
<sequence length="1198" mass="137782">MEELQAFCCNDADDDLILQGFDGVHSPNDMMVEPDEFLVEGEDEKDDIAIINPDQLDGSVEALPKRPRADDYEAMKAEVLPPLLEQPPIVADGYNTWTVQNWHSLMKKEHGPIFEVGGSPWRILMFPFGNNVDYCSFYLEQGFPDGRAPEDWTCCAQFALVMWNPNDPTIWTTHHAHHRFTKEEGDWGFTRYVEMRKLFNVPWERSRRPIVEDESVNITAYVRVVKDETGVLWHSFNNYDSKKETGFVGLKNQGATCYLNSLIQSLYFTNAFRKAVYQIPTQDEETLANSAYTLQRLFYQLQTSNNAVGTNELTKSFGWETRHIFEQQDVQELSRKLMERMEEKMKGTEAENALSKLFCGKVRTYISCINVQYESRRVEDFWDVQLNVAGNKNIEDSFKDYIQVETMDGENQYFAGDEFKLQDANKGVIFESFPEVLHLQLKRFQYDIERDAMMKINDRYEFPETFDAAPYLSEDADRSESWVYQLHGVLVHSGDLNAGHYYAFIKPEKDGWFYKYDDDKVMKATLREVLEENYGGEYLPPNGHITPSHKTTPLLRQNSAYMLVYIRQSRVDEVLRPVTKEDTPPHLQKKLDEEAAFREARRKEREEQHLYLNVRVITEDTFKMHGGTDLTIWDRTTEVDAAAARQYRLLKKTTVADLAANVGKDIDQDPRRIRFWCMVNRQNKTIRPDAPIMEAAMTIEECYQRLSGTKEPHLRVWAEVAEEVGPDGEALWPSHQAQPSGVVPKTDLILLFIKEFDVESQALKGVGHLYISREKKVEDLAPAIMKKFGIEKVQLRLWEEIKPNMIDPMKAKQSLKAAELQDGDIVCFQRVSPDARSSSEMPKSSSDQESENSPIIGNVASADINSSISKTTFSDRIEDAAKYYDFLITKRVIHFSPHPTRGIPPGDEFKMFALVLSSKYTYDQVAAKVGEKLGVDPTHLRFWTWNSTTNNPKTSVKRNQSQTLATILTPGYNSFSNNNQRNDSLYFEILDMSLSELDTKKPLKVIWLSEGIAKEEVVDILVPKNGNAGDIISGLIKKAQLDDEAKGGPIRIYEVHSNKIHKEIPRDHPVVNINDYVQLVAERIPEEEIEAPHASVHCFHFQGDPTKSHGIPFKFHIKEHELFSETKKRLEKRTGLKGKNFEKIKFAVVKRSSYSKPTYLNDDDILWEMLPQEEDMLGLDHVDRSRVIRNGAGDLFLK</sequence>
<evidence type="ECO:0000256" key="9">
    <source>
        <dbReference type="ARBA" id="ARBA00023242"/>
    </source>
</evidence>
<dbReference type="InterPro" id="IPR029346">
    <property type="entry name" value="USP_C"/>
</dbReference>
<dbReference type="GO" id="GO:0004175">
    <property type="term" value="F:endopeptidase activity"/>
    <property type="evidence" value="ECO:0007669"/>
    <property type="project" value="UniProtKB-ARBA"/>
</dbReference>
<dbReference type="EC" id="3.4.19.12" evidence="4"/>
<evidence type="ECO:0000256" key="1">
    <source>
        <dbReference type="ARBA" id="ARBA00000707"/>
    </source>
</evidence>
<evidence type="ECO:0000256" key="7">
    <source>
        <dbReference type="ARBA" id="ARBA00022801"/>
    </source>
</evidence>
<evidence type="ECO:0000256" key="8">
    <source>
        <dbReference type="ARBA" id="ARBA00022807"/>
    </source>
</evidence>
<evidence type="ECO:0000256" key="4">
    <source>
        <dbReference type="ARBA" id="ARBA00012759"/>
    </source>
</evidence>
<gene>
    <name evidence="13" type="ORF">BP6252_00288</name>
</gene>
<evidence type="ECO:0000313" key="13">
    <source>
        <dbReference type="EMBL" id="RDW88256.1"/>
    </source>
</evidence>
<reference evidence="13 14" key="1">
    <citation type="journal article" date="2018" name="IMA Fungus">
        <title>IMA Genome-F 9: Draft genome sequence of Annulohypoxylon stygium, Aspergillus mulundensis, Berkeleyomyces basicola (syn. Thielaviopsis basicola), Ceratocystis smalleyi, two Cercospora beticola strains, Coleophoma cylindrospora, Fusarium fracticaudum, Phialophora cf. hyalina, and Morchella septimelata.</title>
        <authorList>
            <person name="Wingfield B.D."/>
            <person name="Bills G.F."/>
            <person name="Dong Y."/>
            <person name="Huang W."/>
            <person name="Nel W.J."/>
            <person name="Swalarsk-Parry B.S."/>
            <person name="Vaghefi N."/>
            <person name="Wilken P.M."/>
            <person name="An Z."/>
            <person name="de Beer Z.W."/>
            <person name="De Vos L."/>
            <person name="Chen L."/>
            <person name="Duong T.A."/>
            <person name="Gao Y."/>
            <person name="Hammerbacher A."/>
            <person name="Kikkert J.R."/>
            <person name="Li Y."/>
            <person name="Li H."/>
            <person name="Li K."/>
            <person name="Li Q."/>
            <person name="Liu X."/>
            <person name="Ma X."/>
            <person name="Naidoo K."/>
            <person name="Pethybridge S.J."/>
            <person name="Sun J."/>
            <person name="Steenkamp E.T."/>
            <person name="van der Nest M.A."/>
            <person name="van Wyk S."/>
            <person name="Wingfield M.J."/>
            <person name="Xiong C."/>
            <person name="Yue Q."/>
            <person name="Zhang X."/>
        </authorList>
    </citation>
    <scope>NUCLEOTIDE SEQUENCE [LARGE SCALE GENOMIC DNA]</scope>
    <source>
        <strain evidence="13 14">BP6252</strain>
    </source>
</reference>
<feature type="domain" description="MATH" evidence="11">
    <location>
        <begin position="92"/>
        <end position="222"/>
    </location>
</feature>
<dbReference type="Pfam" id="PF00443">
    <property type="entry name" value="UCH"/>
    <property type="match status" value="1"/>
</dbReference>
<keyword evidence="14" id="KW-1185">Reference proteome</keyword>
<dbReference type="SUPFAM" id="SSF49599">
    <property type="entry name" value="TRAF domain-like"/>
    <property type="match status" value="1"/>
</dbReference>
<dbReference type="STRING" id="1849047.A0A3D8SPM7"/>
<comment type="subcellular location">
    <subcellularLocation>
        <location evidence="2">Nucleus</location>
    </subcellularLocation>
</comment>
<feature type="domain" description="USP" evidence="12">
    <location>
        <begin position="248"/>
        <end position="568"/>
    </location>
</feature>
<proteinExistence type="inferred from homology"/>
<dbReference type="InterPro" id="IPR008974">
    <property type="entry name" value="TRAF-like"/>
</dbReference>
<dbReference type="FunFam" id="3.90.70.10:FF:000005">
    <property type="entry name" value="Ubiquitin carboxyl-terminal hydrolase 7"/>
    <property type="match status" value="1"/>
</dbReference>
<dbReference type="InterPro" id="IPR002083">
    <property type="entry name" value="MATH/TRAF_dom"/>
</dbReference>
<dbReference type="Pfam" id="PF22486">
    <property type="entry name" value="MATH_2"/>
    <property type="match status" value="1"/>
</dbReference>
<dbReference type="SUPFAM" id="SSF54001">
    <property type="entry name" value="Cysteine proteinases"/>
    <property type="match status" value="1"/>
</dbReference>
<dbReference type="PROSITE" id="PS00973">
    <property type="entry name" value="USP_2"/>
    <property type="match status" value="1"/>
</dbReference>
<dbReference type="InterPro" id="IPR024729">
    <property type="entry name" value="USP7_ICP0-binding_dom"/>
</dbReference>
<evidence type="ECO:0000259" key="12">
    <source>
        <dbReference type="PROSITE" id="PS50235"/>
    </source>
</evidence>
<feature type="region of interest" description="Disordered" evidence="10">
    <location>
        <begin position="833"/>
        <end position="853"/>
    </location>
</feature>
<dbReference type="OrthoDB" id="289038at2759"/>